<dbReference type="RefSeq" id="WP_408976854.1">
    <property type="nucleotide sequence ID" value="NZ_JBJUVG010000002.1"/>
</dbReference>
<evidence type="ECO:0000259" key="4">
    <source>
        <dbReference type="Pfam" id="PF07833"/>
    </source>
</evidence>
<evidence type="ECO:0000259" key="3">
    <source>
        <dbReference type="Pfam" id="PF01832"/>
    </source>
</evidence>
<evidence type="ECO:0000256" key="2">
    <source>
        <dbReference type="SAM" id="SignalP"/>
    </source>
</evidence>
<feature type="domain" description="Copper amine oxidase-like N-terminal" evidence="4">
    <location>
        <begin position="32"/>
        <end position="143"/>
    </location>
</feature>
<name>A0ABW9GXN0_9FIRM</name>
<feature type="chain" id="PRO_5045695897" evidence="2">
    <location>
        <begin position="27"/>
        <end position="399"/>
    </location>
</feature>
<proteinExistence type="predicted"/>
<dbReference type="Pfam" id="PF01832">
    <property type="entry name" value="Glucosaminidase"/>
    <property type="match status" value="1"/>
</dbReference>
<feature type="domain" description="Mannosyl-glycoprotein endo-beta-N-acetylglucosamidase-like" evidence="3">
    <location>
        <begin position="248"/>
        <end position="345"/>
    </location>
</feature>
<dbReference type="Proteomes" id="UP001631949">
    <property type="component" value="Unassembled WGS sequence"/>
</dbReference>
<dbReference type="InterPro" id="IPR012854">
    <property type="entry name" value="Cu_amine_oxidase-like_N"/>
</dbReference>
<accession>A0ABW9GXN0</accession>
<comment type="caution">
    <text evidence="5">The sequence shown here is derived from an EMBL/GenBank/DDBJ whole genome shotgun (WGS) entry which is preliminary data.</text>
</comment>
<sequence>MIKKIIVPFFLGLLFCAAFNQPPAQAAITLLINNDAYFSEPRPELVDSRVYVPLRTISEGLGYDVAWDQEEQLVSISKTGNHAISSNPNRPQISIYIDGEKLGLTPSLGQAYIKAPGYTMVPLRAISEGLGAQVEWHDGLVTVQQDRQGELVGEESQPEATWAPPTIASEERTTPSDPAPVYEPIPSSAPQVSLSGQTATSMTILGEACLSLDQVNRYLADKEKQMQAQTLRTGKRFTPFPQNIGALYLSIAPKYGIRGDVALAQAIQETGYFQYGNEVLPKQNNYCGLGAIGRRTTQEDLDKQVFSTIDPSAAWLTLGVHGWSYKTPAVGVEAHLQHLYSYASANPLPGGCQLYDGRFNHGNRGKAHVWADLNGRWAVPGDRYGQIIVEQIWREMAAY</sequence>
<dbReference type="Gene3D" id="3.30.457.10">
    <property type="entry name" value="Copper amine oxidase-like, N-terminal domain"/>
    <property type="match status" value="1"/>
</dbReference>
<feature type="signal peptide" evidence="2">
    <location>
        <begin position="1"/>
        <end position="26"/>
    </location>
</feature>
<dbReference type="Gene3D" id="1.10.530.10">
    <property type="match status" value="1"/>
</dbReference>
<evidence type="ECO:0000256" key="1">
    <source>
        <dbReference type="SAM" id="MobiDB-lite"/>
    </source>
</evidence>
<dbReference type="SUPFAM" id="SSF55383">
    <property type="entry name" value="Copper amine oxidase, domain N"/>
    <property type="match status" value="1"/>
</dbReference>
<gene>
    <name evidence="5" type="ORF">ACKQTC_02510</name>
</gene>
<protein>
    <submittedName>
        <fullName evidence="5">Stalk domain-containing protein</fullName>
    </submittedName>
</protein>
<organism evidence="5 6">
    <name type="scientific">Peptococcus simiae</name>
    <dbReference type="NCBI Taxonomy" id="1643805"/>
    <lineage>
        <taxon>Bacteria</taxon>
        <taxon>Bacillati</taxon>
        <taxon>Bacillota</taxon>
        <taxon>Clostridia</taxon>
        <taxon>Eubacteriales</taxon>
        <taxon>Peptococcaceae</taxon>
        <taxon>Peptococcus</taxon>
    </lineage>
</organism>
<feature type="region of interest" description="Disordered" evidence="1">
    <location>
        <begin position="149"/>
        <end position="178"/>
    </location>
</feature>
<dbReference type="InterPro" id="IPR002901">
    <property type="entry name" value="MGlyc_endo_b_GlcNAc-like_dom"/>
</dbReference>
<evidence type="ECO:0000313" key="5">
    <source>
        <dbReference type="EMBL" id="MFM9413240.1"/>
    </source>
</evidence>
<keyword evidence="2" id="KW-0732">Signal</keyword>
<evidence type="ECO:0000313" key="6">
    <source>
        <dbReference type="Proteomes" id="UP001631949"/>
    </source>
</evidence>
<keyword evidence="6" id="KW-1185">Reference proteome</keyword>
<dbReference type="InterPro" id="IPR036582">
    <property type="entry name" value="Mao_N_sf"/>
</dbReference>
<reference evidence="5 6" key="1">
    <citation type="journal article" date="2016" name="Int. J. Syst. Evol. Microbiol.">
        <title>Peptococcus simiae sp. nov., isolated from rhesus macaque faeces and emended description of the genus Peptococcus.</title>
        <authorList>
            <person name="Shkoporov A.N."/>
            <person name="Efimov B.A."/>
            <person name="Kondova I."/>
            <person name="Ouwerling B."/>
            <person name="Chaplin A.V."/>
            <person name="Shcherbakova V.A."/>
            <person name="Langermans J.A.M."/>
        </authorList>
    </citation>
    <scope>NUCLEOTIDE SEQUENCE [LARGE SCALE GENOMIC DNA]</scope>
    <source>
        <strain evidence="5 6">M108</strain>
    </source>
</reference>
<dbReference type="Pfam" id="PF07833">
    <property type="entry name" value="Cu_amine_oxidN1"/>
    <property type="match status" value="1"/>
</dbReference>
<dbReference type="EMBL" id="JBJUVG010000002">
    <property type="protein sequence ID" value="MFM9413240.1"/>
    <property type="molecule type" value="Genomic_DNA"/>
</dbReference>